<dbReference type="InParanoid" id="E9GWZ9"/>
<feature type="region of interest" description="Disordered" evidence="1">
    <location>
        <begin position="1"/>
        <end position="41"/>
    </location>
</feature>
<sequence>MASMDVNEDYVDSENLSLESENIEDPESPTAPLKRKGDIAHDVRPNPRFSDLFNSPVSGAPIIIQLISDPCSFRPWNFTVKKNFIAGLITLIGQEIDSLKKKIEEMQKTAQKPSTPPETETRLQNVEKEIASIKTQMAPLLKLETQMSTGFTSLDNRMTMLQDMLMKDLNDRAARRKEKDQMNRPEHPKDETPKGTTQTKSSTTRLDPPGKIRKP</sequence>
<gene>
    <name evidence="2" type="ORF">DAPPUDRAFT_107406</name>
</gene>
<reference evidence="2 3" key="1">
    <citation type="journal article" date="2011" name="Science">
        <title>The ecoresponsive genome of Daphnia pulex.</title>
        <authorList>
            <person name="Colbourne J.K."/>
            <person name="Pfrender M.E."/>
            <person name="Gilbert D."/>
            <person name="Thomas W.K."/>
            <person name="Tucker A."/>
            <person name="Oakley T.H."/>
            <person name="Tokishita S."/>
            <person name="Aerts A."/>
            <person name="Arnold G.J."/>
            <person name="Basu M.K."/>
            <person name="Bauer D.J."/>
            <person name="Caceres C.E."/>
            <person name="Carmel L."/>
            <person name="Casola C."/>
            <person name="Choi J.H."/>
            <person name="Detter J.C."/>
            <person name="Dong Q."/>
            <person name="Dusheyko S."/>
            <person name="Eads B.D."/>
            <person name="Frohlich T."/>
            <person name="Geiler-Samerotte K.A."/>
            <person name="Gerlach D."/>
            <person name="Hatcher P."/>
            <person name="Jogdeo S."/>
            <person name="Krijgsveld J."/>
            <person name="Kriventseva E.V."/>
            <person name="Kultz D."/>
            <person name="Laforsch C."/>
            <person name="Lindquist E."/>
            <person name="Lopez J."/>
            <person name="Manak J.R."/>
            <person name="Muller J."/>
            <person name="Pangilinan J."/>
            <person name="Patwardhan R.P."/>
            <person name="Pitluck S."/>
            <person name="Pritham E.J."/>
            <person name="Rechtsteiner A."/>
            <person name="Rho M."/>
            <person name="Rogozin I.B."/>
            <person name="Sakarya O."/>
            <person name="Salamov A."/>
            <person name="Schaack S."/>
            <person name="Shapiro H."/>
            <person name="Shiga Y."/>
            <person name="Skalitzky C."/>
            <person name="Smith Z."/>
            <person name="Souvorov A."/>
            <person name="Sung W."/>
            <person name="Tang Z."/>
            <person name="Tsuchiya D."/>
            <person name="Tu H."/>
            <person name="Vos H."/>
            <person name="Wang M."/>
            <person name="Wolf Y.I."/>
            <person name="Yamagata H."/>
            <person name="Yamada T."/>
            <person name="Ye Y."/>
            <person name="Shaw J.R."/>
            <person name="Andrews J."/>
            <person name="Crease T.J."/>
            <person name="Tang H."/>
            <person name="Lucas S.M."/>
            <person name="Robertson H.M."/>
            <person name="Bork P."/>
            <person name="Koonin E.V."/>
            <person name="Zdobnov E.M."/>
            <person name="Grigoriev I.V."/>
            <person name="Lynch M."/>
            <person name="Boore J.L."/>
        </authorList>
    </citation>
    <scope>NUCLEOTIDE SEQUENCE [LARGE SCALE GENOMIC DNA]</scope>
</reference>
<accession>E9GWZ9</accession>
<protein>
    <submittedName>
        <fullName evidence="2">Uncharacterized protein</fullName>
    </submittedName>
</protein>
<feature type="compositionally biased region" description="Polar residues" evidence="1">
    <location>
        <begin position="194"/>
        <end position="205"/>
    </location>
</feature>
<feature type="region of interest" description="Disordered" evidence="1">
    <location>
        <begin position="168"/>
        <end position="215"/>
    </location>
</feature>
<dbReference type="KEGG" id="dpx:DAPPUDRAFT_107406"/>
<feature type="compositionally biased region" description="Basic and acidic residues" evidence="1">
    <location>
        <begin position="168"/>
        <end position="193"/>
    </location>
</feature>
<name>E9GWZ9_DAPPU</name>
<feature type="compositionally biased region" description="Acidic residues" evidence="1">
    <location>
        <begin position="1"/>
        <end position="12"/>
    </location>
</feature>
<dbReference type="OrthoDB" id="7765078at2759"/>
<dbReference type="HOGENOM" id="CLU_1284459_0_0_1"/>
<dbReference type="AlphaFoldDB" id="E9GWZ9"/>
<proteinExistence type="predicted"/>
<evidence type="ECO:0000313" key="2">
    <source>
        <dbReference type="EMBL" id="EFX76023.1"/>
    </source>
</evidence>
<dbReference type="Proteomes" id="UP000000305">
    <property type="component" value="Unassembled WGS sequence"/>
</dbReference>
<evidence type="ECO:0000313" key="3">
    <source>
        <dbReference type="Proteomes" id="UP000000305"/>
    </source>
</evidence>
<dbReference type="EMBL" id="GL732571">
    <property type="protein sequence ID" value="EFX76023.1"/>
    <property type="molecule type" value="Genomic_DNA"/>
</dbReference>
<evidence type="ECO:0000256" key="1">
    <source>
        <dbReference type="SAM" id="MobiDB-lite"/>
    </source>
</evidence>
<organism evidence="2 3">
    <name type="scientific">Daphnia pulex</name>
    <name type="common">Water flea</name>
    <dbReference type="NCBI Taxonomy" id="6669"/>
    <lineage>
        <taxon>Eukaryota</taxon>
        <taxon>Metazoa</taxon>
        <taxon>Ecdysozoa</taxon>
        <taxon>Arthropoda</taxon>
        <taxon>Crustacea</taxon>
        <taxon>Branchiopoda</taxon>
        <taxon>Diplostraca</taxon>
        <taxon>Cladocera</taxon>
        <taxon>Anomopoda</taxon>
        <taxon>Daphniidae</taxon>
        <taxon>Daphnia</taxon>
    </lineage>
</organism>
<keyword evidence="3" id="KW-1185">Reference proteome</keyword>